<sequence length="144" mass="15332">MQNHAHPVSGQGLVDAGEQRLSSHEGVRGRRQVPLGTVLGRGGRGGRSGPEALTAQDLLVQRQELLRRVHPQRLAQREPQPGEGRQRLGATARGGEAGDQGRPGALPHRVERDHALQLGDRLVRVGARHQAPVLLAGVGVGPLQ</sequence>
<feature type="region of interest" description="Disordered" evidence="1">
    <location>
        <begin position="1"/>
        <end position="54"/>
    </location>
</feature>
<evidence type="ECO:0000313" key="3">
    <source>
        <dbReference type="Proteomes" id="UP000006666"/>
    </source>
</evidence>
<dbReference type="STRING" id="478801.Ksed_22300"/>
<feature type="region of interest" description="Disordered" evidence="1">
    <location>
        <begin position="70"/>
        <end position="108"/>
    </location>
</feature>
<organism evidence="2 3">
    <name type="scientific">Kytococcus sedentarius (strain ATCC 14392 / DSM 20547 / JCM 11482 / CCUG 33030 / NBRC 15357 / NCTC 11040 / CCM 314 / 541)</name>
    <name type="common">Micrococcus sedentarius</name>
    <dbReference type="NCBI Taxonomy" id="478801"/>
    <lineage>
        <taxon>Bacteria</taxon>
        <taxon>Bacillati</taxon>
        <taxon>Actinomycetota</taxon>
        <taxon>Actinomycetes</taxon>
        <taxon>Micrococcales</taxon>
        <taxon>Kytococcaceae</taxon>
        <taxon>Kytococcus</taxon>
    </lineage>
</organism>
<dbReference type="AlphaFoldDB" id="C7NLW4"/>
<proteinExistence type="predicted"/>
<feature type="compositionally biased region" description="Basic and acidic residues" evidence="1">
    <location>
        <begin position="17"/>
        <end position="28"/>
    </location>
</feature>
<dbReference type="Proteomes" id="UP000006666">
    <property type="component" value="Chromosome"/>
</dbReference>
<evidence type="ECO:0000256" key="1">
    <source>
        <dbReference type="SAM" id="MobiDB-lite"/>
    </source>
</evidence>
<keyword evidence="3" id="KW-1185">Reference proteome</keyword>
<evidence type="ECO:0000313" key="2">
    <source>
        <dbReference type="EMBL" id="ACV07213.1"/>
    </source>
</evidence>
<name>C7NLW4_KYTSD</name>
<dbReference type="EMBL" id="CP001686">
    <property type="protein sequence ID" value="ACV07213.1"/>
    <property type="molecule type" value="Genomic_DNA"/>
</dbReference>
<gene>
    <name evidence="2" type="ordered locus">Ksed_22300</name>
</gene>
<accession>C7NLW4</accession>
<reference evidence="2 3" key="1">
    <citation type="journal article" date="2009" name="Stand. Genomic Sci.">
        <title>Complete genome sequence of Kytococcus sedentarius type strain (541).</title>
        <authorList>
            <person name="Sims D."/>
            <person name="Brettin T."/>
            <person name="Detter J.C."/>
            <person name="Han C."/>
            <person name="Lapidus A."/>
            <person name="Copeland A."/>
            <person name="Glavina Del Rio T."/>
            <person name="Nolan M."/>
            <person name="Chen F."/>
            <person name="Lucas S."/>
            <person name="Tice H."/>
            <person name="Cheng J.F."/>
            <person name="Bruce D."/>
            <person name="Goodwin L."/>
            <person name="Pitluck S."/>
            <person name="Ovchinnikova G."/>
            <person name="Pati A."/>
            <person name="Ivanova N."/>
            <person name="Mavrommatis K."/>
            <person name="Chen A."/>
            <person name="Palaniappan K."/>
            <person name="D'haeseleer P."/>
            <person name="Chain P."/>
            <person name="Bristow J."/>
            <person name="Eisen J.A."/>
            <person name="Markowitz V."/>
            <person name="Hugenholtz P."/>
            <person name="Schneider S."/>
            <person name="Goker M."/>
            <person name="Pukall R."/>
            <person name="Kyrpides N.C."/>
            <person name="Klenk H.P."/>
        </authorList>
    </citation>
    <scope>NUCLEOTIDE SEQUENCE [LARGE SCALE GENOMIC DNA]</scope>
    <source>
        <strain evidence="3">ATCC 14392 / DSM 20547 / JCM 11482 / CCUG 33030 / NBRC 15357 / NCTC 11040 / CCM 314 / 541</strain>
    </source>
</reference>
<feature type="compositionally biased region" description="Gly residues" evidence="1">
    <location>
        <begin position="39"/>
        <end position="48"/>
    </location>
</feature>
<dbReference type="KEGG" id="kse:Ksed_22300"/>
<protein>
    <submittedName>
        <fullName evidence="2">Uncharacterized protein</fullName>
    </submittedName>
</protein>
<dbReference type="HOGENOM" id="CLU_1793978_0_0_11"/>